<reference evidence="2" key="1">
    <citation type="submission" date="2013-01" db="EMBL/GenBank/DDBJ databases">
        <title>Draft Genome Sequence of a Mulberry Tree, Morus notabilis C.K. Schneid.</title>
        <authorList>
            <person name="He N."/>
            <person name="Zhao S."/>
        </authorList>
    </citation>
    <scope>NUCLEOTIDE SEQUENCE</scope>
</reference>
<name>W9QBT5_9ROSA</name>
<accession>W9QBT5</accession>
<dbReference type="EMBL" id="KE343326">
    <property type="protein sequence ID" value="EXB23833.1"/>
    <property type="molecule type" value="Genomic_DNA"/>
</dbReference>
<gene>
    <name evidence="1" type="ORF">L484_009596</name>
</gene>
<organism evidence="1 2">
    <name type="scientific">Morus notabilis</name>
    <dbReference type="NCBI Taxonomy" id="981085"/>
    <lineage>
        <taxon>Eukaryota</taxon>
        <taxon>Viridiplantae</taxon>
        <taxon>Streptophyta</taxon>
        <taxon>Embryophyta</taxon>
        <taxon>Tracheophyta</taxon>
        <taxon>Spermatophyta</taxon>
        <taxon>Magnoliopsida</taxon>
        <taxon>eudicotyledons</taxon>
        <taxon>Gunneridae</taxon>
        <taxon>Pentapetalae</taxon>
        <taxon>rosids</taxon>
        <taxon>fabids</taxon>
        <taxon>Rosales</taxon>
        <taxon>Moraceae</taxon>
        <taxon>Moreae</taxon>
        <taxon>Morus</taxon>
    </lineage>
</organism>
<keyword evidence="2" id="KW-1185">Reference proteome</keyword>
<evidence type="ECO:0000313" key="1">
    <source>
        <dbReference type="EMBL" id="EXB23833.1"/>
    </source>
</evidence>
<sequence>MAATRRAAAKGDRLGFGVLEFSSVKFSSVEGVLSSHQFRMCSRFSGPAPNRCETHPILTIRHAPPEIDCNS</sequence>
<evidence type="ECO:0000313" key="2">
    <source>
        <dbReference type="Proteomes" id="UP000030645"/>
    </source>
</evidence>
<dbReference type="Proteomes" id="UP000030645">
    <property type="component" value="Unassembled WGS sequence"/>
</dbReference>
<dbReference type="AlphaFoldDB" id="W9QBT5"/>
<protein>
    <submittedName>
        <fullName evidence="1">Uncharacterized protein</fullName>
    </submittedName>
</protein>
<proteinExistence type="predicted"/>